<dbReference type="Proteomes" id="UP001285441">
    <property type="component" value="Unassembled WGS sequence"/>
</dbReference>
<keyword evidence="1" id="KW-1133">Transmembrane helix</keyword>
<keyword evidence="1" id="KW-0812">Transmembrane</keyword>
<evidence type="ECO:0000313" key="3">
    <source>
        <dbReference type="Proteomes" id="UP001285441"/>
    </source>
</evidence>
<keyword evidence="1" id="KW-0472">Membrane</keyword>
<dbReference type="EMBL" id="JAULSW010000009">
    <property type="protein sequence ID" value="KAK3370143.1"/>
    <property type="molecule type" value="Genomic_DNA"/>
</dbReference>
<reference evidence="2" key="2">
    <citation type="submission" date="2023-06" db="EMBL/GenBank/DDBJ databases">
        <authorList>
            <consortium name="Lawrence Berkeley National Laboratory"/>
            <person name="Haridas S."/>
            <person name="Hensen N."/>
            <person name="Bonometti L."/>
            <person name="Westerberg I."/>
            <person name="Brannstrom I.O."/>
            <person name="Guillou S."/>
            <person name="Cros-Aarteil S."/>
            <person name="Calhoun S."/>
            <person name="Kuo A."/>
            <person name="Mondo S."/>
            <person name="Pangilinan J."/>
            <person name="Riley R."/>
            <person name="LaButti K."/>
            <person name="Andreopoulos B."/>
            <person name="Lipzen A."/>
            <person name="Chen C."/>
            <person name="Yanf M."/>
            <person name="Daum C."/>
            <person name="Ng V."/>
            <person name="Clum A."/>
            <person name="Steindorff A."/>
            <person name="Ohm R."/>
            <person name="Martin F."/>
            <person name="Silar P."/>
            <person name="Natvig D."/>
            <person name="Lalanne C."/>
            <person name="Gautier V."/>
            <person name="Ament-velasquez S.L."/>
            <person name="Kruys A."/>
            <person name="Hutchinson M.I."/>
            <person name="Powell A.J."/>
            <person name="Barry K."/>
            <person name="Miller A.N."/>
            <person name="Grigoriev I.V."/>
            <person name="Debuchy R."/>
            <person name="Gladieux P."/>
            <person name="Thoren M.H."/>
            <person name="Johannesson H."/>
        </authorList>
    </citation>
    <scope>NUCLEOTIDE SEQUENCE</scope>
    <source>
        <strain evidence="2">CBS 232.78</strain>
    </source>
</reference>
<feature type="transmembrane region" description="Helical" evidence="1">
    <location>
        <begin position="74"/>
        <end position="95"/>
    </location>
</feature>
<keyword evidence="3" id="KW-1185">Reference proteome</keyword>
<evidence type="ECO:0000313" key="2">
    <source>
        <dbReference type="EMBL" id="KAK3370143.1"/>
    </source>
</evidence>
<protein>
    <submittedName>
        <fullName evidence="2">Uncharacterized protein</fullName>
    </submittedName>
</protein>
<reference evidence="2" key="1">
    <citation type="journal article" date="2023" name="Mol. Phylogenet. Evol.">
        <title>Genome-scale phylogeny and comparative genomics of the fungal order Sordariales.</title>
        <authorList>
            <person name="Hensen N."/>
            <person name="Bonometti L."/>
            <person name="Westerberg I."/>
            <person name="Brannstrom I.O."/>
            <person name="Guillou S."/>
            <person name="Cros-Aarteil S."/>
            <person name="Calhoun S."/>
            <person name="Haridas S."/>
            <person name="Kuo A."/>
            <person name="Mondo S."/>
            <person name="Pangilinan J."/>
            <person name="Riley R."/>
            <person name="LaButti K."/>
            <person name="Andreopoulos B."/>
            <person name="Lipzen A."/>
            <person name="Chen C."/>
            <person name="Yan M."/>
            <person name="Daum C."/>
            <person name="Ng V."/>
            <person name="Clum A."/>
            <person name="Steindorff A."/>
            <person name="Ohm R.A."/>
            <person name="Martin F."/>
            <person name="Silar P."/>
            <person name="Natvig D.O."/>
            <person name="Lalanne C."/>
            <person name="Gautier V."/>
            <person name="Ament-Velasquez S.L."/>
            <person name="Kruys A."/>
            <person name="Hutchinson M.I."/>
            <person name="Powell A.J."/>
            <person name="Barry K."/>
            <person name="Miller A.N."/>
            <person name="Grigoriev I.V."/>
            <person name="Debuchy R."/>
            <person name="Gladieux P."/>
            <person name="Hiltunen Thoren M."/>
            <person name="Johannesson H."/>
        </authorList>
    </citation>
    <scope>NUCLEOTIDE SEQUENCE</scope>
    <source>
        <strain evidence="2">CBS 232.78</strain>
    </source>
</reference>
<evidence type="ECO:0000256" key="1">
    <source>
        <dbReference type="SAM" id="Phobius"/>
    </source>
</evidence>
<comment type="caution">
    <text evidence="2">The sequence shown here is derived from an EMBL/GenBank/DDBJ whole genome shotgun (WGS) entry which is preliminary data.</text>
</comment>
<organism evidence="2 3">
    <name type="scientific">Podospora didyma</name>
    <dbReference type="NCBI Taxonomy" id="330526"/>
    <lineage>
        <taxon>Eukaryota</taxon>
        <taxon>Fungi</taxon>
        <taxon>Dikarya</taxon>
        <taxon>Ascomycota</taxon>
        <taxon>Pezizomycotina</taxon>
        <taxon>Sordariomycetes</taxon>
        <taxon>Sordariomycetidae</taxon>
        <taxon>Sordariales</taxon>
        <taxon>Podosporaceae</taxon>
        <taxon>Podospora</taxon>
    </lineage>
</organism>
<proteinExistence type="predicted"/>
<gene>
    <name evidence="2" type="ORF">B0H63DRAFT_486272</name>
</gene>
<accession>A0AAE0K4T4</accession>
<sequence length="100" mass="11827">MLIIKRESWCPGFYDMARRGVWVFLFSFSFFNDLRMGPNDGMNMTHIYKQGTRMGGQKTLGESRVFFFGLGTQLVFYFAVFTSPATRIFFVRWWYDTLSV</sequence>
<name>A0AAE0K4T4_9PEZI</name>
<dbReference type="AlphaFoldDB" id="A0AAE0K4T4"/>